<dbReference type="SUPFAM" id="SSF50729">
    <property type="entry name" value="PH domain-like"/>
    <property type="match status" value="1"/>
</dbReference>
<dbReference type="InterPro" id="IPR011992">
    <property type="entry name" value="EF-hand-dom_pair"/>
</dbReference>
<dbReference type="InterPro" id="IPR023578">
    <property type="entry name" value="Ras_GEF_dom_sf"/>
</dbReference>
<dbReference type="KEGG" id="ncc:104963128"/>
<dbReference type="RefSeq" id="XP_010789995.1">
    <property type="nucleotide sequence ID" value="XM_010791693.1"/>
</dbReference>
<dbReference type="CDD" id="cd16203">
    <property type="entry name" value="EFh_PI-PLCepsilon"/>
    <property type="match status" value="1"/>
</dbReference>
<keyword evidence="2" id="KW-0443">Lipid metabolism</keyword>
<feature type="compositionally biased region" description="Acidic residues" evidence="3">
    <location>
        <begin position="1205"/>
        <end position="1215"/>
    </location>
</feature>
<dbReference type="GO" id="GO:0007265">
    <property type="term" value="P:Ras protein signal transduction"/>
    <property type="evidence" value="ECO:0007669"/>
    <property type="project" value="TreeGrafter"/>
</dbReference>
<dbReference type="GO" id="GO:0004435">
    <property type="term" value="F:phosphatidylinositol-4,5-bisphosphate phospholipase C activity"/>
    <property type="evidence" value="ECO:0007669"/>
    <property type="project" value="UniProtKB-EC"/>
</dbReference>
<feature type="region of interest" description="Disordered" evidence="3">
    <location>
        <begin position="1513"/>
        <end position="1532"/>
    </location>
</feature>
<evidence type="ECO:0000256" key="2">
    <source>
        <dbReference type="RuleBase" id="RU361133"/>
    </source>
</evidence>
<dbReference type="SMART" id="SM00147">
    <property type="entry name" value="RasGEF"/>
    <property type="match status" value="1"/>
</dbReference>
<dbReference type="GeneID" id="104963128"/>
<dbReference type="InterPro" id="IPR001895">
    <property type="entry name" value="RASGEF_cat_dom"/>
</dbReference>
<dbReference type="InterPro" id="IPR036964">
    <property type="entry name" value="RASGEF_cat_dom_sf"/>
</dbReference>
<sequence>MSTAEELMRMTSDSDVVNNYVQDREELNLIHPAKKLLLSLPGCVCLRESRWLSNAVSSSSSPAGPDPHPLLHHCYYQPFYPHRFYRACVQRTSACSLLTGALLEATAALGSRSSLPCPLPQIPNCHAVLKERQLANSMTSSGSLPPSVSGISKELADVRHLVQFPEEIACILTEQEQQLYQRVFPLDYLCFLTRDLGSPECQNKRHPNLKASLSVPAMPTQSAQRSNAVEDLVARFNEVSSWVTWLILTAGSMEEKREVFSYLVHVAKCCWNMGNYNGVMEFLAGLRSRKVLKMWQFMDQSDIETMRSLKDAMAQHESSAEYKKVVTRALNIPGCKVVPFCGVFLKELSEALDGTASIISLKPPVDNTEDSIEFVSDFSGQHNFMSRSGPDGLHIPEKEATVSNILQIIRSCNRSLEAEDPDDASTSPSSTGQSPTSRNNSFRDRCRNQFMVGDLSDSEGDLSSEPGVKEVEFQGTEETHRAFSHGTELIPWYVLSLQPDVHQFLLQGATVIHYDQESHLTARCLLRLQPDNTTLTWGNPQSGGASPAEQPLGLGQSVVAGLAEGLLDLAVVKAVFMGHQGVDVHAVCLQNKLSQMTVEENGLSLLYGLSTTDNRLLHFVAPNHTARMLHKGLTELVNATRRLKKFPDQRLQWLRKQYVSMYQEDGRYEGPTLAHAIELFGGRRWNMGTGGVEKPSGQKNSPNDKAKKKKKVLVRGDSGDATDDEMVSRKTRSCKDGLYRNGPESDSIDQEDPEDSFPGPFSLSSSKSPGLLGSSSSSSSSSSSMAGSNHSRPQSSPVLSGTVKQQPGAWTSRSWHGRGKGCFKGFQNLMISDSTMSFIEFVELFKSFSIRSRKDLKELFDTFAVPCSRSTPESAPLYTNLSIDDKDTGLQPDLDLLTRNGSDLGLFIRTRQQMSDNQRQISDAIAAASIVTNGTGVENASLGVLGLAIPQLNDFLVNCQREHLSYDEILSIIQRFEPSLSMRQMGWMSFEGFARFLMDKENCASRIEESMVNPEELQYPLSYYYIESSHNTYLTGHQLKGESSVELYSQVLLQGCRSVELDCWDGDDGMPVIYHGHTLTTKIPFKDVVEAVNRSAFVNSDMPVILSIENHCSLPQQRKMAEIFKTVIGERLVTRFLFESDFNDDPHLPSPLQLRGRILLKNKKLKAHQAPVDILKQKAHQLAHMQAQASNGSPGVTSPNNHTNEEEEEEEDEYDYDYESLSDADVLTASTASYSLEGKRTALMRLSIKHLPQGVNIMYRTDGQLLNINRFRAKGQTTTISIMELQYADDNALVALSEEDLQAVIDDEIHHRLSCASGAFSRLRKRVFENRDLQAKTKILVYKAVVLPTLLYGSEAWTTYSRHLKALEAYHQRSLRKILRISWEDRRTNTSVLEEADIPTITATIAQNQLRWTGHIIRMPDSRLPKDNIKTNLRKCHIDLKAWEDMATDRATWRNLVREGAALYNDDLCHAAQDKRRLRKERATTKQVQPKPSTTTFPCPHCTRIIEVQNRPLCPPEDPQGPRRRTVILDYE</sequence>
<evidence type="ECO:0000313" key="5">
    <source>
        <dbReference type="Proteomes" id="UP000504611"/>
    </source>
</evidence>
<gene>
    <name evidence="6" type="primary">plce1</name>
</gene>
<feature type="domain" description="Ras-GEF" evidence="4">
    <location>
        <begin position="164"/>
        <end position="419"/>
    </location>
</feature>
<dbReference type="InterPro" id="IPR000909">
    <property type="entry name" value="PLipase_C_PInositol-sp_X_dom"/>
</dbReference>
<dbReference type="GO" id="GO:0051209">
    <property type="term" value="P:release of sequestered calcium ion into cytosol"/>
    <property type="evidence" value="ECO:0007669"/>
    <property type="project" value="TreeGrafter"/>
</dbReference>
<feature type="compositionally biased region" description="Acidic residues" evidence="3">
    <location>
        <begin position="746"/>
        <end position="755"/>
    </location>
</feature>
<dbReference type="Proteomes" id="UP000504611">
    <property type="component" value="Unplaced"/>
</dbReference>
<dbReference type="Pfam" id="PF00617">
    <property type="entry name" value="RasGEF"/>
    <property type="match status" value="1"/>
</dbReference>
<reference evidence="6" key="1">
    <citation type="submission" date="2025-08" db="UniProtKB">
        <authorList>
            <consortium name="RefSeq"/>
        </authorList>
    </citation>
    <scope>IDENTIFICATION</scope>
    <source>
        <tissue evidence="6">Muscle</tissue>
    </source>
</reference>
<proteinExistence type="predicted"/>
<feature type="compositionally biased region" description="Polar residues" evidence="3">
    <location>
        <begin position="1187"/>
        <end position="1202"/>
    </location>
</feature>
<dbReference type="FunFam" id="1.10.238.10:FF:000092">
    <property type="entry name" value="Phosphoinositide phospholipase C"/>
    <property type="match status" value="1"/>
</dbReference>
<dbReference type="SUPFAM" id="SSF47473">
    <property type="entry name" value="EF-hand"/>
    <property type="match status" value="1"/>
</dbReference>
<evidence type="ECO:0000313" key="6">
    <source>
        <dbReference type="RefSeq" id="XP_010789995.1"/>
    </source>
</evidence>
<dbReference type="InterPro" id="IPR001192">
    <property type="entry name" value="PI-PLC_fam"/>
</dbReference>
<keyword evidence="5" id="KW-1185">Reference proteome</keyword>
<dbReference type="Gene3D" id="2.30.29.240">
    <property type="match status" value="1"/>
</dbReference>
<keyword evidence="2" id="KW-0378">Hydrolase</keyword>
<dbReference type="GO" id="GO:0048015">
    <property type="term" value="P:phosphatidylinositol-mediated signaling"/>
    <property type="evidence" value="ECO:0007669"/>
    <property type="project" value="TreeGrafter"/>
</dbReference>
<dbReference type="SUPFAM" id="SSF51695">
    <property type="entry name" value="PLC-like phosphodiesterases"/>
    <property type="match status" value="1"/>
</dbReference>
<dbReference type="FunFam" id="3.20.20.190:FF:000090">
    <property type="entry name" value="Phosphoinositide phospholipase C"/>
    <property type="match status" value="1"/>
</dbReference>
<dbReference type="GO" id="GO:0005085">
    <property type="term" value="F:guanyl-nucleotide exchange factor activity"/>
    <property type="evidence" value="ECO:0007669"/>
    <property type="project" value="UniProtKB-KW"/>
</dbReference>
<dbReference type="Gene3D" id="3.20.20.190">
    <property type="entry name" value="Phosphatidylinositol (PI) phosphodiesterase"/>
    <property type="match status" value="1"/>
</dbReference>
<feature type="region of interest" description="Disordered" evidence="3">
    <location>
        <begin position="416"/>
        <end position="443"/>
    </location>
</feature>
<feature type="compositionally biased region" description="Low complexity" evidence="3">
    <location>
        <begin position="424"/>
        <end position="437"/>
    </location>
</feature>
<dbReference type="GO" id="GO:0046488">
    <property type="term" value="P:phosphatidylinositol metabolic process"/>
    <property type="evidence" value="ECO:0007669"/>
    <property type="project" value="TreeGrafter"/>
</dbReference>
<dbReference type="OrthoDB" id="10068636at2759"/>
<dbReference type="Gene3D" id="1.10.840.10">
    <property type="entry name" value="Ras guanine-nucleotide exchange factors catalytic domain"/>
    <property type="match status" value="1"/>
</dbReference>
<evidence type="ECO:0000259" key="4">
    <source>
        <dbReference type="PROSITE" id="PS50009"/>
    </source>
</evidence>
<name>A0A6I9PQN4_9TELE</name>
<dbReference type="PANTHER" id="PTHR10336:SF6">
    <property type="entry name" value="1-PHOSPHATIDYLINOSITOL 4,5-BISPHOSPHATE PHOSPHODIESTERASE EPSILON-1"/>
    <property type="match status" value="1"/>
</dbReference>
<accession>A0A6I9PQN4</accession>
<feature type="compositionally biased region" description="Polar residues" evidence="3">
    <location>
        <begin position="785"/>
        <end position="814"/>
    </location>
</feature>
<keyword evidence="1" id="KW-0344">Guanine-nucleotide releasing factor</keyword>
<protein>
    <recommendedName>
        <fullName evidence="2">Phosphoinositide phospholipase C</fullName>
        <ecNumber evidence="2">3.1.4.11</ecNumber>
    </recommendedName>
</protein>
<dbReference type="Pfam" id="PF09279">
    <property type="entry name" value="EF-hand_like"/>
    <property type="match status" value="1"/>
</dbReference>
<dbReference type="CTD" id="51196"/>
<feature type="region of interest" description="Disordered" evidence="3">
    <location>
        <begin position="688"/>
        <end position="815"/>
    </location>
</feature>
<feature type="compositionally biased region" description="Low complexity" evidence="3">
    <location>
        <begin position="756"/>
        <end position="784"/>
    </location>
</feature>
<dbReference type="EC" id="3.1.4.11" evidence="2"/>
<comment type="catalytic activity">
    <reaction evidence="2">
        <text>a 1,2-diacyl-sn-glycero-3-phospho-(1D-myo-inositol-4,5-bisphosphate) + H2O = 1D-myo-inositol 1,4,5-trisphosphate + a 1,2-diacyl-sn-glycerol + H(+)</text>
        <dbReference type="Rhea" id="RHEA:33179"/>
        <dbReference type="ChEBI" id="CHEBI:15377"/>
        <dbReference type="ChEBI" id="CHEBI:15378"/>
        <dbReference type="ChEBI" id="CHEBI:17815"/>
        <dbReference type="ChEBI" id="CHEBI:58456"/>
        <dbReference type="ChEBI" id="CHEBI:203600"/>
        <dbReference type="EC" id="3.1.4.11"/>
    </reaction>
</comment>
<dbReference type="Gene3D" id="1.10.238.10">
    <property type="entry name" value="EF-hand"/>
    <property type="match status" value="1"/>
</dbReference>
<dbReference type="PRINTS" id="PR00390">
    <property type="entry name" value="PHPHLIPASEC"/>
</dbReference>
<dbReference type="PROSITE" id="PS50009">
    <property type="entry name" value="RASGEF_CAT"/>
    <property type="match status" value="1"/>
</dbReference>
<dbReference type="PROSITE" id="PS50007">
    <property type="entry name" value="PIPLC_X_DOMAIN"/>
    <property type="match status" value="1"/>
</dbReference>
<dbReference type="Pfam" id="PF00388">
    <property type="entry name" value="PI-PLC-X"/>
    <property type="match status" value="1"/>
</dbReference>
<dbReference type="GO" id="GO:0016042">
    <property type="term" value="P:lipid catabolic process"/>
    <property type="evidence" value="ECO:0007669"/>
    <property type="project" value="UniProtKB-KW"/>
</dbReference>
<organism evidence="5 6">
    <name type="scientific">Notothenia coriiceps</name>
    <name type="common">black rockcod</name>
    <dbReference type="NCBI Taxonomy" id="8208"/>
    <lineage>
        <taxon>Eukaryota</taxon>
        <taxon>Metazoa</taxon>
        <taxon>Chordata</taxon>
        <taxon>Craniata</taxon>
        <taxon>Vertebrata</taxon>
        <taxon>Euteleostomi</taxon>
        <taxon>Actinopterygii</taxon>
        <taxon>Neopterygii</taxon>
        <taxon>Teleostei</taxon>
        <taxon>Neoteleostei</taxon>
        <taxon>Acanthomorphata</taxon>
        <taxon>Eupercaria</taxon>
        <taxon>Perciformes</taxon>
        <taxon>Notothenioidei</taxon>
        <taxon>Nototheniidae</taxon>
        <taxon>Notothenia</taxon>
    </lineage>
</organism>
<dbReference type="SUPFAM" id="SSF48366">
    <property type="entry name" value="Ras GEF"/>
    <property type="match status" value="1"/>
</dbReference>
<dbReference type="InterPro" id="IPR017946">
    <property type="entry name" value="PLC-like_Pdiesterase_TIM-brl"/>
</dbReference>
<dbReference type="InterPro" id="IPR046974">
    <property type="entry name" value="PLC_epsilon1_EF"/>
</dbReference>
<dbReference type="InterPro" id="IPR015359">
    <property type="entry name" value="PLC_EF-hand-like"/>
</dbReference>
<dbReference type="SMART" id="SM00148">
    <property type="entry name" value="PLCXc"/>
    <property type="match status" value="1"/>
</dbReference>
<evidence type="ECO:0000256" key="3">
    <source>
        <dbReference type="SAM" id="MobiDB-lite"/>
    </source>
</evidence>
<feature type="region of interest" description="Disordered" evidence="3">
    <location>
        <begin position="1183"/>
        <end position="1215"/>
    </location>
</feature>
<dbReference type="GO" id="GO:0007186">
    <property type="term" value="P:G protein-coupled receptor signaling pathway"/>
    <property type="evidence" value="ECO:0007669"/>
    <property type="project" value="TreeGrafter"/>
</dbReference>
<dbReference type="PANTHER" id="PTHR10336">
    <property type="entry name" value="PHOSPHOINOSITIDE-SPECIFIC PHOSPHOLIPASE C FAMILY PROTEIN"/>
    <property type="match status" value="1"/>
</dbReference>
<keyword evidence="2" id="KW-0442">Lipid degradation</keyword>
<evidence type="ECO:0000256" key="1">
    <source>
        <dbReference type="PROSITE-ProRule" id="PRU00168"/>
    </source>
</evidence>